<proteinExistence type="predicted"/>
<protein>
    <submittedName>
        <fullName evidence="1">Uncharacterized protein</fullName>
    </submittedName>
</protein>
<organism evidence="1 2">
    <name type="scientific">Acanthoscelides obtectus</name>
    <name type="common">Bean weevil</name>
    <name type="synonym">Bruchus obtectus</name>
    <dbReference type="NCBI Taxonomy" id="200917"/>
    <lineage>
        <taxon>Eukaryota</taxon>
        <taxon>Metazoa</taxon>
        <taxon>Ecdysozoa</taxon>
        <taxon>Arthropoda</taxon>
        <taxon>Hexapoda</taxon>
        <taxon>Insecta</taxon>
        <taxon>Pterygota</taxon>
        <taxon>Neoptera</taxon>
        <taxon>Endopterygota</taxon>
        <taxon>Coleoptera</taxon>
        <taxon>Polyphaga</taxon>
        <taxon>Cucujiformia</taxon>
        <taxon>Chrysomeloidea</taxon>
        <taxon>Chrysomelidae</taxon>
        <taxon>Bruchinae</taxon>
        <taxon>Bruchini</taxon>
        <taxon>Acanthoscelides</taxon>
    </lineage>
</organism>
<keyword evidence="2" id="KW-1185">Reference proteome</keyword>
<dbReference type="EMBL" id="CAKOFQ010007337">
    <property type="protein sequence ID" value="CAH1998654.1"/>
    <property type="molecule type" value="Genomic_DNA"/>
</dbReference>
<sequence>MTFYFRINQ</sequence>
<gene>
    <name evidence="1" type="ORF">ACAOBT_LOCUS24510</name>
</gene>
<evidence type="ECO:0000313" key="1">
    <source>
        <dbReference type="EMBL" id="CAH1998654.1"/>
    </source>
</evidence>
<comment type="caution">
    <text evidence="1">The sequence shown here is derived from an EMBL/GenBank/DDBJ whole genome shotgun (WGS) entry which is preliminary data.</text>
</comment>
<name>A0A9P0LSI1_ACAOB</name>
<dbReference type="Proteomes" id="UP001152888">
    <property type="component" value="Unassembled WGS sequence"/>
</dbReference>
<reference evidence="1" key="1">
    <citation type="submission" date="2022-03" db="EMBL/GenBank/DDBJ databases">
        <authorList>
            <person name="Sayadi A."/>
        </authorList>
    </citation>
    <scope>NUCLEOTIDE SEQUENCE</scope>
</reference>
<evidence type="ECO:0000313" key="2">
    <source>
        <dbReference type="Proteomes" id="UP001152888"/>
    </source>
</evidence>
<accession>A0A9P0LSI1</accession>